<evidence type="ECO:0000313" key="2">
    <source>
        <dbReference type="Proteomes" id="UP000187209"/>
    </source>
</evidence>
<dbReference type="AlphaFoldDB" id="A0A1R2BZR4"/>
<dbReference type="OrthoDB" id="10506631at2759"/>
<sequence>MFIKLVEFFKKNNIKNLYTLHLEAKPKTSIYALSQPILPPEAEITSFFDKPSYYHLSPEEQLEMRLTRGRKPSAFGESFNIR</sequence>
<reference evidence="1 2" key="1">
    <citation type="submission" date="2016-11" db="EMBL/GenBank/DDBJ databases">
        <title>The macronuclear genome of Stentor coeruleus: a giant cell with tiny introns.</title>
        <authorList>
            <person name="Slabodnick M."/>
            <person name="Ruby J.G."/>
            <person name="Reiff S.B."/>
            <person name="Swart E.C."/>
            <person name="Gosai S."/>
            <person name="Prabakaran S."/>
            <person name="Witkowska E."/>
            <person name="Larue G.E."/>
            <person name="Fisher S."/>
            <person name="Freeman R.M."/>
            <person name="Gunawardena J."/>
            <person name="Chu W."/>
            <person name="Stover N.A."/>
            <person name="Gregory B.D."/>
            <person name="Nowacki M."/>
            <person name="Derisi J."/>
            <person name="Roy S.W."/>
            <person name="Marshall W.F."/>
            <person name="Sood P."/>
        </authorList>
    </citation>
    <scope>NUCLEOTIDE SEQUENCE [LARGE SCALE GENOMIC DNA]</scope>
    <source>
        <strain evidence="1">WM001</strain>
    </source>
</reference>
<evidence type="ECO:0000313" key="1">
    <source>
        <dbReference type="EMBL" id="OMJ82283.1"/>
    </source>
</evidence>
<dbReference type="Proteomes" id="UP000187209">
    <property type="component" value="Unassembled WGS sequence"/>
</dbReference>
<accession>A0A1R2BZR4</accession>
<comment type="caution">
    <text evidence="1">The sequence shown here is derived from an EMBL/GenBank/DDBJ whole genome shotgun (WGS) entry which is preliminary data.</text>
</comment>
<proteinExistence type="predicted"/>
<dbReference type="EMBL" id="MPUH01000346">
    <property type="protein sequence ID" value="OMJ82283.1"/>
    <property type="molecule type" value="Genomic_DNA"/>
</dbReference>
<keyword evidence="2" id="KW-1185">Reference proteome</keyword>
<name>A0A1R2BZR4_9CILI</name>
<organism evidence="1 2">
    <name type="scientific">Stentor coeruleus</name>
    <dbReference type="NCBI Taxonomy" id="5963"/>
    <lineage>
        <taxon>Eukaryota</taxon>
        <taxon>Sar</taxon>
        <taxon>Alveolata</taxon>
        <taxon>Ciliophora</taxon>
        <taxon>Postciliodesmatophora</taxon>
        <taxon>Heterotrichea</taxon>
        <taxon>Heterotrichida</taxon>
        <taxon>Stentoridae</taxon>
        <taxon>Stentor</taxon>
    </lineage>
</organism>
<protein>
    <submittedName>
        <fullName evidence="1">Uncharacterized protein</fullName>
    </submittedName>
</protein>
<gene>
    <name evidence="1" type="ORF">SteCoe_17064</name>
</gene>